<dbReference type="AlphaFoldDB" id="A0A1G7U0P2"/>
<accession>A0A1G7U0P2</accession>
<evidence type="ECO:0008006" key="3">
    <source>
        <dbReference type="Google" id="ProtNLM"/>
    </source>
</evidence>
<organism evidence="1 2">
    <name type="scientific">Microbacterium pygmaeum</name>
    <dbReference type="NCBI Taxonomy" id="370764"/>
    <lineage>
        <taxon>Bacteria</taxon>
        <taxon>Bacillati</taxon>
        <taxon>Actinomycetota</taxon>
        <taxon>Actinomycetes</taxon>
        <taxon>Micrococcales</taxon>
        <taxon>Microbacteriaceae</taxon>
        <taxon>Microbacterium</taxon>
    </lineage>
</organism>
<evidence type="ECO:0000313" key="2">
    <source>
        <dbReference type="Proteomes" id="UP000199009"/>
    </source>
</evidence>
<keyword evidence="2" id="KW-1185">Reference proteome</keyword>
<dbReference type="Proteomes" id="UP000199009">
    <property type="component" value="Chromosome I"/>
</dbReference>
<protein>
    <recommendedName>
        <fullName evidence="3">DUF2256 domain-containing protein</fullName>
    </recommendedName>
</protein>
<gene>
    <name evidence="1" type="ORF">SAMN04489810_0201</name>
</gene>
<dbReference type="EMBL" id="LT629692">
    <property type="protein sequence ID" value="SDG40360.1"/>
    <property type="molecule type" value="Genomic_DNA"/>
</dbReference>
<reference evidence="1 2" key="1">
    <citation type="submission" date="2016-10" db="EMBL/GenBank/DDBJ databases">
        <authorList>
            <person name="de Groot N.N."/>
        </authorList>
    </citation>
    <scope>NUCLEOTIDE SEQUENCE [LARGE SCALE GENOMIC DNA]</scope>
    <source>
        <strain evidence="1 2">DSM 23142</strain>
    </source>
</reference>
<sequence>MGRTVPRSPAQTKECLHCGRPFADRKRWASRGQWEAVHYCSVKCRAAARRARGPA</sequence>
<name>A0A1G7U0P2_9MICO</name>
<evidence type="ECO:0000313" key="1">
    <source>
        <dbReference type="EMBL" id="SDG40360.1"/>
    </source>
</evidence>
<dbReference type="InterPro" id="IPR017136">
    <property type="entry name" value="UCP037205"/>
</dbReference>
<proteinExistence type="predicted"/>
<dbReference type="Pfam" id="PF10013">
    <property type="entry name" value="DUF2256"/>
    <property type="match status" value="1"/>
</dbReference>
<dbReference type="STRING" id="370764.SAMN04489810_0201"/>